<evidence type="ECO:0000256" key="4">
    <source>
        <dbReference type="ARBA" id="ARBA00022840"/>
    </source>
</evidence>
<evidence type="ECO:0000256" key="9">
    <source>
        <dbReference type="RuleBase" id="RU363036"/>
    </source>
</evidence>
<dbReference type="InterPro" id="IPR002307">
    <property type="entry name" value="Tyr-tRNA-ligase"/>
</dbReference>
<evidence type="ECO:0000256" key="5">
    <source>
        <dbReference type="ARBA" id="ARBA00022917"/>
    </source>
</evidence>
<dbReference type="Gene3D" id="3.40.50.620">
    <property type="entry name" value="HUPs"/>
    <property type="match status" value="1"/>
</dbReference>
<evidence type="ECO:0000256" key="1">
    <source>
        <dbReference type="ARBA" id="ARBA00013160"/>
    </source>
</evidence>
<dbReference type="PANTHER" id="PTHR11766">
    <property type="entry name" value="TYROSYL-TRNA SYNTHETASE"/>
    <property type="match status" value="1"/>
</dbReference>
<dbReference type="SUPFAM" id="SSF55174">
    <property type="entry name" value="Alpha-L RNA-binding motif"/>
    <property type="match status" value="1"/>
</dbReference>
<dbReference type="Gene3D" id="1.10.240.10">
    <property type="entry name" value="Tyrosyl-Transfer RNA Synthetase"/>
    <property type="match status" value="1"/>
</dbReference>
<dbReference type="EMBL" id="LCIN01000012">
    <property type="protein sequence ID" value="KKT56881.1"/>
    <property type="molecule type" value="Genomic_DNA"/>
</dbReference>
<evidence type="ECO:0000256" key="2">
    <source>
        <dbReference type="ARBA" id="ARBA00022598"/>
    </source>
</evidence>
<dbReference type="PRINTS" id="PR01040">
    <property type="entry name" value="TRNASYNTHTYR"/>
</dbReference>
<dbReference type="Pfam" id="PF00579">
    <property type="entry name" value="tRNA-synt_1b"/>
    <property type="match status" value="1"/>
</dbReference>
<keyword evidence="6 9" id="KW-0030">Aminoacyl-tRNA synthetase</keyword>
<evidence type="ECO:0000313" key="11">
    <source>
        <dbReference type="Proteomes" id="UP000033977"/>
    </source>
</evidence>
<dbReference type="PANTHER" id="PTHR11766:SF1">
    <property type="entry name" value="TYROSINE--TRNA LIGASE"/>
    <property type="match status" value="1"/>
</dbReference>
<keyword evidence="3 9" id="KW-0547">Nucleotide-binding</keyword>
<keyword evidence="5 9" id="KW-0648">Protein biosynthesis</keyword>
<dbReference type="GO" id="GO:0005829">
    <property type="term" value="C:cytosol"/>
    <property type="evidence" value="ECO:0007669"/>
    <property type="project" value="TreeGrafter"/>
</dbReference>
<dbReference type="GO" id="GO:0005524">
    <property type="term" value="F:ATP binding"/>
    <property type="evidence" value="ECO:0007669"/>
    <property type="project" value="UniProtKB-KW"/>
</dbReference>
<evidence type="ECO:0000256" key="3">
    <source>
        <dbReference type="ARBA" id="ARBA00022741"/>
    </source>
</evidence>
<keyword evidence="2 9" id="KW-0436">Ligase</keyword>
<comment type="caution">
    <text evidence="10">The sequence shown here is derived from an EMBL/GenBank/DDBJ whole genome shotgun (WGS) entry which is preliminary data.</text>
</comment>
<dbReference type="GO" id="GO:0004831">
    <property type="term" value="F:tyrosine-tRNA ligase activity"/>
    <property type="evidence" value="ECO:0007669"/>
    <property type="project" value="UniProtKB-UniRule"/>
</dbReference>
<comment type="catalytic activity">
    <reaction evidence="7">
        <text>tRNA(Tyr) + L-tyrosine + ATP = L-tyrosyl-tRNA(Tyr) + AMP + diphosphate + H(+)</text>
        <dbReference type="Rhea" id="RHEA:10220"/>
        <dbReference type="Rhea" id="RHEA-COMP:9706"/>
        <dbReference type="Rhea" id="RHEA-COMP:9707"/>
        <dbReference type="ChEBI" id="CHEBI:15378"/>
        <dbReference type="ChEBI" id="CHEBI:30616"/>
        <dbReference type="ChEBI" id="CHEBI:33019"/>
        <dbReference type="ChEBI" id="CHEBI:58315"/>
        <dbReference type="ChEBI" id="CHEBI:78442"/>
        <dbReference type="ChEBI" id="CHEBI:78536"/>
        <dbReference type="ChEBI" id="CHEBI:456215"/>
        <dbReference type="EC" id="6.1.1.1"/>
    </reaction>
</comment>
<protein>
    <recommendedName>
        <fullName evidence="1 8">Tyrosine--tRNA ligase</fullName>
        <ecNumber evidence="1 8">6.1.1.1</ecNumber>
    </recommendedName>
</protein>
<comment type="similarity">
    <text evidence="9">Belongs to the class-I aminoacyl-tRNA synthetase family.</text>
</comment>
<accession>A0A0G1IBT6</accession>
<evidence type="ECO:0000256" key="8">
    <source>
        <dbReference type="NCBIfam" id="TIGR00234"/>
    </source>
</evidence>
<dbReference type="GO" id="GO:0006437">
    <property type="term" value="P:tyrosyl-tRNA aminoacylation"/>
    <property type="evidence" value="ECO:0007669"/>
    <property type="project" value="UniProtKB-UniRule"/>
</dbReference>
<dbReference type="InterPro" id="IPR024088">
    <property type="entry name" value="Tyr-tRNA-ligase_bac-type"/>
</dbReference>
<dbReference type="NCBIfam" id="TIGR00234">
    <property type="entry name" value="tyrS"/>
    <property type="match status" value="1"/>
</dbReference>
<dbReference type="EC" id="6.1.1.1" evidence="1 8"/>
<proteinExistence type="inferred from homology"/>
<sequence length="392" mass="45193">MKVDEEQIKRTLGRNVERIVTEAEFWKKLRSGRQLRIKHGVDVTNPLLHIGHAVNYWKMREFQELGHKVVFLIGDLTTQIGDPTGKSKIRPEISPETIKENSKQFLKQATKILINKPNLLEVRKNSEWYDKMKLADFIALLRKVTHARLIERDMFQGRIKNNEEIYEHEIIYPVLQAYDSVMTKSDLTIIGTDQLFNELLGRRYQEIFGQEPQVILATSITPGLDGKEKMSKSLGNFVAILDTPENKFGKIMTIPDGLINRYLEVYTKLSLPEIANIQKQKPLDAKKRLAYEIVKIYHGEKTAEKTSTDFEKTFSKKEVPENLKTCRVRSGEEWADFLVRESFVKSKSDAKRLMGGGGVDFENRKILKASDQITESGTAKIGKYRFIKILLF</sequence>
<dbReference type="InterPro" id="IPR002305">
    <property type="entry name" value="aa-tRNA-synth_Ic"/>
</dbReference>
<dbReference type="SUPFAM" id="SSF52374">
    <property type="entry name" value="Nucleotidylyl transferase"/>
    <property type="match status" value="1"/>
</dbReference>
<evidence type="ECO:0000256" key="6">
    <source>
        <dbReference type="ARBA" id="ARBA00023146"/>
    </source>
</evidence>
<dbReference type="InterPro" id="IPR014729">
    <property type="entry name" value="Rossmann-like_a/b/a_fold"/>
</dbReference>
<gene>
    <name evidence="10" type="ORF">UW49_C0012G0017</name>
</gene>
<dbReference type="Proteomes" id="UP000033977">
    <property type="component" value="Unassembled WGS sequence"/>
</dbReference>
<evidence type="ECO:0000313" key="10">
    <source>
        <dbReference type="EMBL" id="KKT56881.1"/>
    </source>
</evidence>
<dbReference type="CDD" id="cd00805">
    <property type="entry name" value="TyrRS_core"/>
    <property type="match status" value="1"/>
</dbReference>
<evidence type="ECO:0000256" key="7">
    <source>
        <dbReference type="ARBA" id="ARBA00048248"/>
    </source>
</evidence>
<name>A0A0G1IBT6_9BACT</name>
<dbReference type="AlphaFoldDB" id="A0A0G1IBT6"/>
<organism evidence="10 11">
    <name type="scientific">Candidatus Giovannonibacteria bacterium GW2011_GWB1_44_23</name>
    <dbReference type="NCBI Taxonomy" id="1618652"/>
    <lineage>
        <taxon>Bacteria</taxon>
        <taxon>Candidatus Giovannoniibacteriota</taxon>
    </lineage>
</organism>
<dbReference type="PATRIC" id="fig|1618652.3.peg.809"/>
<keyword evidence="4 9" id="KW-0067">ATP-binding</keyword>
<reference evidence="10 11" key="1">
    <citation type="journal article" date="2015" name="Nature">
        <title>rRNA introns, odd ribosomes, and small enigmatic genomes across a large radiation of phyla.</title>
        <authorList>
            <person name="Brown C.T."/>
            <person name="Hug L.A."/>
            <person name="Thomas B.C."/>
            <person name="Sharon I."/>
            <person name="Castelle C.J."/>
            <person name="Singh A."/>
            <person name="Wilkins M.J."/>
            <person name="Williams K.H."/>
            <person name="Banfield J.F."/>
        </authorList>
    </citation>
    <scope>NUCLEOTIDE SEQUENCE [LARGE SCALE GENOMIC DNA]</scope>
</reference>